<dbReference type="Gene3D" id="3.30.450.20">
    <property type="entry name" value="PAS domain"/>
    <property type="match status" value="1"/>
</dbReference>
<dbReference type="CDD" id="cd06225">
    <property type="entry name" value="HAMP"/>
    <property type="match status" value="1"/>
</dbReference>
<dbReference type="CDD" id="cd18774">
    <property type="entry name" value="PDC2_HK_sensor"/>
    <property type="match status" value="1"/>
</dbReference>
<keyword evidence="11" id="KW-1185">Reference proteome</keyword>
<evidence type="ECO:0000256" key="1">
    <source>
        <dbReference type="ARBA" id="ARBA00004651"/>
    </source>
</evidence>
<feature type="transmembrane region" description="Helical" evidence="7">
    <location>
        <begin position="31"/>
        <end position="55"/>
    </location>
</feature>
<dbReference type="Gene3D" id="3.30.450.40">
    <property type="match status" value="1"/>
</dbReference>
<dbReference type="InterPro" id="IPR029016">
    <property type="entry name" value="GAF-like_dom_sf"/>
</dbReference>
<dbReference type="GO" id="GO:1902201">
    <property type="term" value="P:negative regulation of bacterial-type flagellum-dependent cell motility"/>
    <property type="evidence" value="ECO:0007669"/>
    <property type="project" value="TreeGrafter"/>
</dbReference>
<dbReference type="InterPro" id="IPR003660">
    <property type="entry name" value="HAMP_dom"/>
</dbReference>
<comment type="subcellular location">
    <subcellularLocation>
        <location evidence="1">Cell membrane</location>
        <topology evidence="1">Multi-pass membrane protein</topology>
    </subcellularLocation>
</comment>
<gene>
    <name evidence="10" type="ORF">A9Q02_04185</name>
</gene>
<dbReference type="Pfam" id="PF00990">
    <property type="entry name" value="GGDEF"/>
    <property type="match status" value="1"/>
</dbReference>
<evidence type="ECO:0000256" key="5">
    <source>
        <dbReference type="ARBA" id="ARBA00023136"/>
    </source>
</evidence>
<dbReference type="Proteomes" id="UP000220922">
    <property type="component" value="Unassembled WGS sequence"/>
</dbReference>
<protein>
    <recommendedName>
        <fullName evidence="12">Diguanylate cyclase</fullName>
    </recommendedName>
</protein>
<dbReference type="InterPro" id="IPR033479">
    <property type="entry name" value="dCache_1"/>
</dbReference>
<dbReference type="SMART" id="SM00304">
    <property type="entry name" value="HAMP"/>
    <property type="match status" value="1"/>
</dbReference>
<keyword evidence="3 7" id="KW-0812">Transmembrane</keyword>
<dbReference type="InterPro" id="IPR029787">
    <property type="entry name" value="Nucleotide_cyclase"/>
</dbReference>
<evidence type="ECO:0000313" key="11">
    <source>
        <dbReference type="Proteomes" id="UP000220922"/>
    </source>
</evidence>
<dbReference type="PROSITE" id="PS50885">
    <property type="entry name" value="HAMP"/>
    <property type="match status" value="1"/>
</dbReference>
<dbReference type="GO" id="GO:0007165">
    <property type="term" value="P:signal transduction"/>
    <property type="evidence" value="ECO:0007669"/>
    <property type="project" value="InterPro"/>
</dbReference>
<keyword evidence="6" id="KW-0175">Coiled coil</keyword>
<dbReference type="EMBL" id="LYXE01000127">
    <property type="protein sequence ID" value="PDV97659.1"/>
    <property type="molecule type" value="Genomic_DNA"/>
</dbReference>
<dbReference type="InterPro" id="IPR050469">
    <property type="entry name" value="Diguanylate_Cyclase"/>
</dbReference>
<dbReference type="GO" id="GO:0005886">
    <property type="term" value="C:plasma membrane"/>
    <property type="evidence" value="ECO:0007669"/>
    <property type="project" value="UniProtKB-SubCell"/>
</dbReference>
<comment type="caution">
    <text evidence="10">The sequence shown here is derived from an EMBL/GenBank/DDBJ whole genome shotgun (WGS) entry which is preliminary data.</text>
</comment>
<dbReference type="Pfam" id="PF00672">
    <property type="entry name" value="HAMP"/>
    <property type="match status" value="1"/>
</dbReference>
<evidence type="ECO:0000256" key="2">
    <source>
        <dbReference type="ARBA" id="ARBA00022475"/>
    </source>
</evidence>
<feature type="coiled-coil region" evidence="6">
    <location>
        <begin position="382"/>
        <end position="419"/>
    </location>
</feature>
<accession>A0A2H3KIH6</accession>
<organism evidence="10 11">
    <name type="scientific">Candidatus Chloroploca asiatica</name>
    <dbReference type="NCBI Taxonomy" id="1506545"/>
    <lineage>
        <taxon>Bacteria</taxon>
        <taxon>Bacillati</taxon>
        <taxon>Chloroflexota</taxon>
        <taxon>Chloroflexia</taxon>
        <taxon>Chloroflexales</taxon>
        <taxon>Chloroflexineae</taxon>
        <taxon>Oscillochloridaceae</taxon>
        <taxon>Candidatus Chloroploca</taxon>
    </lineage>
</organism>
<keyword evidence="2" id="KW-1003">Cell membrane</keyword>
<dbReference type="GO" id="GO:0043709">
    <property type="term" value="P:cell adhesion involved in single-species biofilm formation"/>
    <property type="evidence" value="ECO:0007669"/>
    <property type="project" value="TreeGrafter"/>
</dbReference>
<dbReference type="PANTHER" id="PTHR45138">
    <property type="entry name" value="REGULATORY COMPONENTS OF SENSORY TRANSDUCTION SYSTEM"/>
    <property type="match status" value="1"/>
</dbReference>
<dbReference type="NCBIfam" id="TIGR00254">
    <property type="entry name" value="GGDEF"/>
    <property type="match status" value="1"/>
</dbReference>
<proteinExistence type="predicted"/>
<evidence type="ECO:0000256" key="3">
    <source>
        <dbReference type="ARBA" id="ARBA00022692"/>
    </source>
</evidence>
<evidence type="ECO:0000259" key="9">
    <source>
        <dbReference type="PROSITE" id="PS50887"/>
    </source>
</evidence>
<dbReference type="SUPFAM" id="SSF158472">
    <property type="entry name" value="HAMP domain-like"/>
    <property type="match status" value="1"/>
</dbReference>
<reference evidence="10 11" key="1">
    <citation type="submission" date="2016-05" db="EMBL/GenBank/DDBJ databases">
        <authorList>
            <person name="Lavstsen T."/>
            <person name="Jespersen J.S."/>
        </authorList>
    </citation>
    <scope>NUCLEOTIDE SEQUENCE [LARGE SCALE GENOMIC DNA]</scope>
    <source>
        <strain evidence="10 11">B7-9</strain>
    </source>
</reference>
<dbReference type="PANTHER" id="PTHR45138:SF9">
    <property type="entry name" value="DIGUANYLATE CYCLASE DGCM-RELATED"/>
    <property type="match status" value="1"/>
</dbReference>
<name>A0A2H3KIH6_9CHLR</name>
<dbReference type="Gene3D" id="6.10.340.10">
    <property type="match status" value="1"/>
</dbReference>
<dbReference type="GO" id="GO:0052621">
    <property type="term" value="F:diguanylate cyclase activity"/>
    <property type="evidence" value="ECO:0007669"/>
    <property type="project" value="TreeGrafter"/>
</dbReference>
<dbReference type="Pfam" id="PF02743">
    <property type="entry name" value="dCache_1"/>
    <property type="match status" value="1"/>
</dbReference>
<evidence type="ECO:0000259" key="8">
    <source>
        <dbReference type="PROSITE" id="PS50885"/>
    </source>
</evidence>
<evidence type="ECO:0000313" key="10">
    <source>
        <dbReference type="EMBL" id="PDV97659.1"/>
    </source>
</evidence>
<keyword evidence="5 7" id="KW-0472">Membrane</keyword>
<dbReference type="InterPro" id="IPR043128">
    <property type="entry name" value="Rev_trsase/Diguanyl_cyclase"/>
</dbReference>
<dbReference type="PROSITE" id="PS50887">
    <property type="entry name" value="GGDEF"/>
    <property type="match status" value="1"/>
</dbReference>
<keyword evidence="4 7" id="KW-1133">Transmembrane helix</keyword>
<sequence length="751" mass="83251">MEHVAGRFKHLTSQGASLFSGLRLGTIRNRLLIASMLLVLLPMLLIGGSSVLLGLRGGQAQVVNQLESVATLKEEQIVAWIESLRIHMGAIVYPHQVPRLIEPLLTNEPGSTAYTESYNELRIHFDGVIASTGLFEEVLLLNPQGRALVATDPAKEGQVHSLQEYFWRGIEGTYVQSLSSATAQGLSSPVVVSQPVYDVAGRARAVLVGRASARTLNEIMLQRAGLGETGETYLVGPNYLLLTDSRFADRRTQILRLHTPIMEQVIRDQTNAAGIYDNYRQQRVIGVYHWLPSLQFVLVAEQEEREAFQTIYATLQLTIVIALTAMLFALISALFAARGIAKPLASLADTATRIAAGDLQLIAHPRHNDEIGALTVAFNRMTARLRELIGNLESHVAELEQAEAEVRRVNQQLARDVKEQELLNRLSSRLQQSQSLEEAYAVSIPLLQEIFEGYAGVFYHHRDKAAVYHRVGTWGKQDDTYPDQITSTCPAMQTNTRFAYPNNEGKAQACADCLPIRDPLLCVQLHANREPSGLLCLYGEPGSGNAEEPRELSLAIRTADLLALALASLQLREDLREQAIRDPLTGLFNRRFVNEILGPKLIEAQRHQRTLGIMLLDIDYFKHINDTFGHDAGDTTLRILGRFLSTSLRGEDIACRFGGEEMLLIMPGMTEENALSRANNLREAISNLDLGHEGQRLPNITTSIGVAIFPEHGHTHDELITAADHALYRAKSEGRNRAYLAKPREATVYNP</sequence>
<dbReference type="AlphaFoldDB" id="A0A2H3KIH6"/>
<dbReference type="SUPFAM" id="SSF55781">
    <property type="entry name" value="GAF domain-like"/>
    <property type="match status" value="1"/>
</dbReference>
<feature type="domain" description="GGDEF" evidence="9">
    <location>
        <begin position="609"/>
        <end position="743"/>
    </location>
</feature>
<dbReference type="CDD" id="cd01949">
    <property type="entry name" value="GGDEF"/>
    <property type="match status" value="1"/>
</dbReference>
<dbReference type="FunFam" id="3.30.70.270:FF:000001">
    <property type="entry name" value="Diguanylate cyclase domain protein"/>
    <property type="match status" value="1"/>
</dbReference>
<evidence type="ECO:0000256" key="4">
    <source>
        <dbReference type="ARBA" id="ARBA00022989"/>
    </source>
</evidence>
<dbReference type="Gene3D" id="3.30.70.270">
    <property type="match status" value="1"/>
</dbReference>
<feature type="domain" description="HAMP" evidence="8">
    <location>
        <begin position="338"/>
        <end position="390"/>
    </location>
</feature>
<evidence type="ECO:0000256" key="6">
    <source>
        <dbReference type="SAM" id="Coils"/>
    </source>
</evidence>
<evidence type="ECO:0008006" key="12">
    <source>
        <dbReference type="Google" id="ProtNLM"/>
    </source>
</evidence>
<dbReference type="SUPFAM" id="SSF55073">
    <property type="entry name" value="Nucleotide cyclase"/>
    <property type="match status" value="1"/>
</dbReference>
<dbReference type="InterPro" id="IPR000160">
    <property type="entry name" value="GGDEF_dom"/>
</dbReference>
<dbReference type="SMART" id="SM00267">
    <property type="entry name" value="GGDEF"/>
    <property type="match status" value="1"/>
</dbReference>
<feature type="transmembrane region" description="Helical" evidence="7">
    <location>
        <begin position="311"/>
        <end position="337"/>
    </location>
</feature>
<evidence type="ECO:0000256" key="7">
    <source>
        <dbReference type="SAM" id="Phobius"/>
    </source>
</evidence>